<accession>A0ABR7D6I5</accession>
<reference evidence="1 2" key="1">
    <citation type="submission" date="2020-08" db="EMBL/GenBank/DDBJ databases">
        <title>Genome public.</title>
        <authorList>
            <person name="Liu C."/>
            <person name="Sun Q."/>
        </authorList>
    </citation>
    <scope>NUCLEOTIDE SEQUENCE [LARGE SCALE GENOMIC DNA]</scope>
    <source>
        <strain evidence="1 2">NSJ-56</strain>
    </source>
</reference>
<dbReference type="Proteomes" id="UP000646484">
    <property type="component" value="Unassembled WGS sequence"/>
</dbReference>
<dbReference type="RefSeq" id="WP_099294078.1">
    <property type="nucleotide sequence ID" value="NZ_JACOOH010000009.1"/>
</dbReference>
<gene>
    <name evidence="1" type="ORF">H8S64_18535</name>
</gene>
<keyword evidence="2" id="KW-1185">Reference proteome</keyword>
<proteinExistence type="predicted"/>
<organism evidence="1 2">
    <name type="scientific">Butyricimonas hominis</name>
    <dbReference type="NCBI Taxonomy" id="2763032"/>
    <lineage>
        <taxon>Bacteria</taxon>
        <taxon>Pseudomonadati</taxon>
        <taxon>Bacteroidota</taxon>
        <taxon>Bacteroidia</taxon>
        <taxon>Bacteroidales</taxon>
        <taxon>Odoribacteraceae</taxon>
        <taxon>Butyricimonas</taxon>
    </lineage>
</organism>
<evidence type="ECO:0000313" key="1">
    <source>
        <dbReference type="EMBL" id="MBC5623095.1"/>
    </source>
</evidence>
<comment type="caution">
    <text evidence="1">The sequence shown here is derived from an EMBL/GenBank/DDBJ whole genome shotgun (WGS) entry which is preliminary data.</text>
</comment>
<dbReference type="InterPro" id="IPR025347">
    <property type="entry name" value="DUF4251"/>
</dbReference>
<name>A0ABR7D6I5_9BACT</name>
<dbReference type="EMBL" id="JACOOH010000009">
    <property type="protein sequence ID" value="MBC5623095.1"/>
    <property type="molecule type" value="Genomic_DNA"/>
</dbReference>
<evidence type="ECO:0000313" key="2">
    <source>
        <dbReference type="Proteomes" id="UP000646484"/>
    </source>
</evidence>
<dbReference type="Gene3D" id="2.40.128.410">
    <property type="match status" value="1"/>
</dbReference>
<dbReference type="Pfam" id="PF14059">
    <property type="entry name" value="DUF4251"/>
    <property type="match status" value="1"/>
</dbReference>
<sequence>MKRLLFITGLLLAIIIIPVKAQSKKEIRFEKEFQKTLALVNSDKFIVKFYIATPTVETLFTPPGAGNNIDIEPKNSYLWVKDSLVGVKIPYFGSGVVKSGSQLDSISFQNILFSRTVKVYWEGKKKAIAYQLTVMSGGNVYYLNMHVQYDGTCYLYLSDRRRSPISYVGQIVKRD</sequence>
<protein>
    <submittedName>
        <fullName evidence="1">DUF4251 domain-containing protein</fullName>
    </submittedName>
</protein>